<protein>
    <recommendedName>
        <fullName evidence="4">DUF2796 domain-containing protein</fullName>
    </recommendedName>
</protein>
<dbReference type="PROSITE" id="PS00087">
    <property type="entry name" value="SOD_CU_ZN_1"/>
    <property type="match status" value="1"/>
</dbReference>
<organism evidence="2 3">
    <name type="scientific">Ferrimonas marina</name>
    <dbReference type="NCBI Taxonomy" id="299255"/>
    <lineage>
        <taxon>Bacteria</taxon>
        <taxon>Pseudomonadati</taxon>
        <taxon>Pseudomonadota</taxon>
        <taxon>Gammaproteobacteria</taxon>
        <taxon>Alteromonadales</taxon>
        <taxon>Ferrimonadaceae</taxon>
        <taxon>Ferrimonas</taxon>
    </lineage>
</organism>
<feature type="region of interest" description="Disordered" evidence="1">
    <location>
        <begin position="22"/>
        <end position="112"/>
    </location>
</feature>
<dbReference type="OrthoDB" id="7346546at2"/>
<proteinExistence type="predicted"/>
<dbReference type="InterPro" id="IPR021253">
    <property type="entry name" value="ZrgA-like"/>
</dbReference>
<gene>
    <name evidence="2" type="ORF">SAMN02745129_1598</name>
</gene>
<dbReference type="InterPro" id="IPR018152">
    <property type="entry name" value="SOD_Cu/Zn_BS"/>
</dbReference>
<dbReference type="PROSITE" id="PS51257">
    <property type="entry name" value="PROKAR_LIPOPROTEIN"/>
    <property type="match status" value="1"/>
</dbReference>
<evidence type="ECO:0000256" key="1">
    <source>
        <dbReference type="SAM" id="MobiDB-lite"/>
    </source>
</evidence>
<dbReference type="RefSeq" id="WP_067657434.1">
    <property type="nucleotide sequence ID" value="NZ_FQXG01000002.1"/>
</dbReference>
<dbReference type="STRING" id="299255.SAMN02745129_1598"/>
<name>A0A1M5RET3_9GAMM</name>
<dbReference type="EMBL" id="FQXG01000002">
    <property type="protein sequence ID" value="SHH24872.1"/>
    <property type="molecule type" value="Genomic_DNA"/>
</dbReference>
<accession>A0A1M5RET3</accession>
<dbReference type="Proteomes" id="UP000184268">
    <property type="component" value="Unassembled WGS sequence"/>
</dbReference>
<evidence type="ECO:0000313" key="3">
    <source>
        <dbReference type="Proteomes" id="UP000184268"/>
    </source>
</evidence>
<feature type="compositionally biased region" description="Basic and acidic residues" evidence="1">
    <location>
        <begin position="22"/>
        <end position="105"/>
    </location>
</feature>
<reference evidence="2 3" key="1">
    <citation type="submission" date="2016-11" db="EMBL/GenBank/DDBJ databases">
        <authorList>
            <person name="Jaros S."/>
            <person name="Januszkiewicz K."/>
            <person name="Wedrychowicz H."/>
        </authorList>
    </citation>
    <scope>NUCLEOTIDE SEQUENCE [LARGE SCALE GENOMIC DNA]</scope>
    <source>
        <strain evidence="2 3">DSM 16917</strain>
    </source>
</reference>
<evidence type="ECO:0008006" key="4">
    <source>
        <dbReference type="Google" id="ProtNLM"/>
    </source>
</evidence>
<dbReference type="Pfam" id="PF10986">
    <property type="entry name" value="ZrgA"/>
    <property type="match status" value="1"/>
</dbReference>
<keyword evidence="3" id="KW-1185">Reference proteome</keyword>
<dbReference type="AlphaFoldDB" id="A0A1M5RET3"/>
<evidence type="ECO:0000313" key="2">
    <source>
        <dbReference type="EMBL" id="SHH24872.1"/>
    </source>
</evidence>
<sequence length="253" mass="28238">MKTQIALALAAAFALSACHPHDHDHDHDGHDHDHAGHEHAEHEHTKASGASDHAHDDHAGHGHDHDHSHDHGDEAHAHHHDHDHGDDHNHDHHDHDHDHDHEHGGHGAHVHGIGDLTLIQDGDAVQISLNIDTDALWGFERAPANDEEKEQVRRVLNQMTAGHRFFVLNGAADCNPTDVEITPPADLDTPGYVGHMELDAHWRWQCNQVEELNRVQVDFFKHYPSTHKMNVQRLTEKGSGGAVLDKSNATMSW</sequence>